<dbReference type="Proteomes" id="UP000273054">
    <property type="component" value="Segment"/>
</dbReference>
<gene>
    <name evidence="2" type="ORF">BRZCDTV_367</name>
</gene>
<name>A0A2R8FER0_9VIRU</name>
<protein>
    <submittedName>
        <fullName evidence="2">F-box domain-containing protein</fullName>
    </submittedName>
</protein>
<dbReference type="InterPro" id="IPR036047">
    <property type="entry name" value="F-box-like_dom_sf"/>
</dbReference>
<dbReference type="SUPFAM" id="SSF81383">
    <property type="entry name" value="F-box domain"/>
    <property type="match status" value="1"/>
</dbReference>
<proteinExistence type="predicted"/>
<evidence type="ECO:0000313" key="3">
    <source>
        <dbReference type="Proteomes" id="UP000273054"/>
    </source>
</evidence>
<dbReference type="Pfam" id="PF12937">
    <property type="entry name" value="F-box-like"/>
    <property type="match status" value="1"/>
</dbReference>
<feature type="domain" description="F-box" evidence="1">
    <location>
        <begin position="2"/>
        <end position="46"/>
    </location>
</feature>
<sequence length="198" mass="23390">MQGLPEELQEEVLLSLREPRDLYQACSTSTDYRRICSGSSFWREKFAREGLPVLEEGENLSSWLKIYEKSTKDAQITDDIISSGESLEIALERLSDPFLLAIPGYEKELVRIWEGVQSRASQRKPQSNVQDRISSETNYYIYLLPVDYSYTIKVVRERRRNLFGQERSVRTILYELESMSKEDAWFFVYRLVYFGYRF</sequence>
<dbReference type="InterPro" id="IPR001810">
    <property type="entry name" value="F-box_dom"/>
</dbReference>
<organism evidence="2">
    <name type="scientific">Brazilian cedratvirus IHUMI</name>
    <dbReference type="NCBI Taxonomy" id="2126980"/>
    <lineage>
        <taxon>Viruses</taxon>
        <taxon>Pithoviruses</taxon>
        <taxon>Orthocedratvirinae</taxon>
        <taxon>Alphacedratvirus</taxon>
        <taxon>Alphacedratvirus brasiliense</taxon>
    </lineage>
</organism>
<evidence type="ECO:0000313" key="2">
    <source>
        <dbReference type="EMBL" id="SPN79475.1"/>
    </source>
</evidence>
<dbReference type="Gene3D" id="1.20.1280.50">
    <property type="match status" value="1"/>
</dbReference>
<reference evidence="2" key="1">
    <citation type="submission" date="2018-03" db="EMBL/GenBank/DDBJ databases">
        <authorList>
            <consortium name="Urmite Genomes"/>
        </authorList>
    </citation>
    <scope>NUCLEOTIDE SEQUENCE [LARGE SCALE GENOMIC DNA]</scope>
    <source>
        <strain evidence="2">IHUMI-27.7</strain>
    </source>
</reference>
<keyword evidence="3" id="KW-1185">Reference proteome</keyword>
<evidence type="ECO:0000259" key="1">
    <source>
        <dbReference type="Pfam" id="PF12937"/>
    </source>
</evidence>
<dbReference type="EMBL" id="LT994651">
    <property type="protein sequence ID" value="SPN79475.1"/>
    <property type="molecule type" value="Genomic_DNA"/>
</dbReference>
<accession>A0A2R8FER0</accession>